<comment type="caution">
    <text evidence="7">The sequence shown here is derived from an EMBL/GenBank/DDBJ whole genome shotgun (WGS) entry which is preliminary data.</text>
</comment>
<gene>
    <name evidence="7" type="ORF">E2562_028560</name>
</gene>
<name>A0A6G1EQP7_9ORYZ</name>
<dbReference type="EMBL" id="SPHZ02000003">
    <property type="protein sequence ID" value="KAF0926978.1"/>
    <property type="molecule type" value="Genomic_DNA"/>
</dbReference>
<keyword evidence="8" id="KW-1185">Reference proteome</keyword>
<dbReference type="EC" id="3.2.1.23" evidence="4"/>
<evidence type="ECO:0000256" key="3">
    <source>
        <dbReference type="ARBA" id="ARBA00009809"/>
    </source>
</evidence>
<organism evidence="7 8">
    <name type="scientific">Oryza meyeriana var. granulata</name>
    <dbReference type="NCBI Taxonomy" id="110450"/>
    <lineage>
        <taxon>Eukaryota</taxon>
        <taxon>Viridiplantae</taxon>
        <taxon>Streptophyta</taxon>
        <taxon>Embryophyta</taxon>
        <taxon>Tracheophyta</taxon>
        <taxon>Spermatophyta</taxon>
        <taxon>Magnoliopsida</taxon>
        <taxon>Liliopsida</taxon>
        <taxon>Poales</taxon>
        <taxon>Poaceae</taxon>
        <taxon>BOP clade</taxon>
        <taxon>Oryzoideae</taxon>
        <taxon>Oryzeae</taxon>
        <taxon>Oryzinae</taxon>
        <taxon>Oryza</taxon>
        <taxon>Oryza meyeriana</taxon>
    </lineage>
</organism>
<dbReference type="SUPFAM" id="SSF51445">
    <property type="entry name" value="(Trans)glycosidases"/>
    <property type="match status" value="1"/>
</dbReference>
<dbReference type="Proteomes" id="UP000479710">
    <property type="component" value="Unassembled WGS sequence"/>
</dbReference>
<dbReference type="GO" id="GO:0005975">
    <property type="term" value="P:carbohydrate metabolic process"/>
    <property type="evidence" value="ECO:0007669"/>
    <property type="project" value="InterPro"/>
</dbReference>
<reference evidence="7 8" key="1">
    <citation type="submission" date="2019-11" db="EMBL/GenBank/DDBJ databases">
        <title>Whole genome sequence of Oryza granulata.</title>
        <authorList>
            <person name="Li W."/>
        </authorList>
    </citation>
    <scope>NUCLEOTIDE SEQUENCE [LARGE SCALE GENOMIC DNA]</scope>
    <source>
        <strain evidence="8">cv. Menghai</strain>
        <tissue evidence="7">Leaf</tissue>
    </source>
</reference>
<dbReference type="GO" id="GO:0004565">
    <property type="term" value="F:beta-galactosidase activity"/>
    <property type="evidence" value="ECO:0007669"/>
    <property type="project" value="UniProtKB-EC"/>
</dbReference>
<evidence type="ECO:0000256" key="4">
    <source>
        <dbReference type="ARBA" id="ARBA00012756"/>
    </source>
</evidence>
<dbReference type="GO" id="GO:0005576">
    <property type="term" value="C:extracellular region"/>
    <property type="evidence" value="ECO:0007669"/>
    <property type="project" value="UniProtKB-SubCell"/>
</dbReference>
<proteinExistence type="inferred from homology"/>
<evidence type="ECO:0000256" key="2">
    <source>
        <dbReference type="ARBA" id="ARBA00004613"/>
    </source>
</evidence>
<dbReference type="InterPro" id="IPR031330">
    <property type="entry name" value="Gly_Hdrlase_35_cat"/>
</dbReference>
<dbReference type="Pfam" id="PF01301">
    <property type="entry name" value="Glyco_hydro_35"/>
    <property type="match status" value="1"/>
</dbReference>
<feature type="domain" description="Glycoside hydrolase 35 catalytic" evidence="6">
    <location>
        <begin position="24"/>
        <end position="77"/>
    </location>
</feature>
<evidence type="ECO:0000259" key="6">
    <source>
        <dbReference type="Pfam" id="PF01301"/>
    </source>
</evidence>
<evidence type="ECO:0000313" key="7">
    <source>
        <dbReference type="EMBL" id="KAF0926978.1"/>
    </source>
</evidence>
<accession>A0A6G1EQP7</accession>
<keyword evidence="5" id="KW-0964">Secreted</keyword>
<comment type="similarity">
    <text evidence="3">Belongs to the glycosyl hydrolase 35 family.</text>
</comment>
<sequence length="79" mass="9291">MPFGEDQEKQRCCQVQGPLLEVLLVHFIKLVKQAGLYVNLRIDPYVYAEWNFGRFPVWLKYVLGISFTTDNEPFKARIL</sequence>
<dbReference type="InterPro" id="IPR001944">
    <property type="entry name" value="Glycoside_Hdrlase_35"/>
</dbReference>
<dbReference type="InterPro" id="IPR017853">
    <property type="entry name" value="GH"/>
</dbReference>
<evidence type="ECO:0000256" key="1">
    <source>
        <dbReference type="ARBA" id="ARBA00001412"/>
    </source>
</evidence>
<comment type="subcellular location">
    <subcellularLocation>
        <location evidence="2">Secreted</location>
    </subcellularLocation>
</comment>
<comment type="catalytic activity">
    <reaction evidence="1">
        <text>Hydrolysis of terminal non-reducing beta-D-galactose residues in beta-D-galactosides.</text>
        <dbReference type="EC" id="3.2.1.23"/>
    </reaction>
</comment>
<evidence type="ECO:0000256" key="5">
    <source>
        <dbReference type="ARBA" id="ARBA00022525"/>
    </source>
</evidence>
<dbReference type="AlphaFoldDB" id="A0A6G1EQP7"/>
<dbReference type="PANTHER" id="PTHR23421">
    <property type="entry name" value="BETA-GALACTOSIDASE RELATED"/>
    <property type="match status" value="1"/>
</dbReference>
<dbReference type="Gene3D" id="3.20.20.80">
    <property type="entry name" value="Glycosidases"/>
    <property type="match status" value="1"/>
</dbReference>
<evidence type="ECO:0000313" key="8">
    <source>
        <dbReference type="Proteomes" id="UP000479710"/>
    </source>
</evidence>
<protein>
    <recommendedName>
        <fullName evidence="4">beta-galactosidase</fullName>
        <ecNumber evidence="4">3.2.1.23</ecNumber>
    </recommendedName>
</protein>
<dbReference type="OrthoDB" id="686509at2759"/>